<dbReference type="PANTHER" id="PTHR13780:SF57">
    <property type="entry name" value="OS08G0529200 PROTEIN"/>
    <property type="match status" value="1"/>
</dbReference>
<feature type="compositionally biased region" description="Low complexity" evidence="4">
    <location>
        <begin position="62"/>
        <end position="92"/>
    </location>
</feature>
<keyword evidence="2 3" id="KW-0129">CBS domain</keyword>
<feature type="region of interest" description="Disordered" evidence="4">
    <location>
        <begin position="159"/>
        <end position="180"/>
    </location>
</feature>
<protein>
    <recommendedName>
        <fullName evidence="5">CBS domain-containing protein</fullName>
    </recommendedName>
</protein>
<dbReference type="Proteomes" id="UP000007752">
    <property type="component" value="Chromosome 8"/>
</dbReference>
<dbReference type="InterPro" id="IPR050511">
    <property type="entry name" value="AMPK_gamma/SDS23_families"/>
</dbReference>
<evidence type="ECO:0000256" key="3">
    <source>
        <dbReference type="PROSITE-ProRule" id="PRU00703"/>
    </source>
</evidence>
<dbReference type="SUPFAM" id="SSF54631">
    <property type="entry name" value="CBS-domain pair"/>
    <property type="match status" value="1"/>
</dbReference>
<dbReference type="Gene3D" id="3.10.580.10">
    <property type="entry name" value="CBS-domain"/>
    <property type="match status" value="1"/>
</dbReference>
<feature type="region of interest" description="Disordered" evidence="4">
    <location>
        <begin position="54"/>
        <end position="92"/>
    </location>
</feature>
<feature type="domain" description="CBS" evidence="5">
    <location>
        <begin position="351"/>
        <end position="416"/>
    </location>
</feature>
<accession>A3BV44</accession>
<dbReference type="Pfam" id="PF00571">
    <property type="entry name" value="CBS"/>
    <property type="match status" value="1"/>
</dbReference>
<organism evidence="6">
    <name type="scientific">Oryza sativa subsp. japonica</name>
    <name type="common">Rice</name>
    <dbReference type="NCBI Taxonomy" id="39947"/>
    <lineage>
        <taxon>Eukaryota</taxon>
        <taxon>Viridiplantae</taxon>
        <taxon>Streptophyta</taxon>
        <taxon>Embryophyta</taxon>
        <taxon>Tracheophyta</taxon>
        <taxon>Spermatophyta</taxon>
        <taxon>Magnoliopsida</taxon>
        <taxon>Liliopsida</taxon>
        <taxon>Poales</taxon>
        <taxon>Poaceae</taxon>
        <taxon>BOP clade</taxon>
        <taxon>Oryzoideae</taxon>
        <taxon>Oryzeae</taxon>
        <taxon>Oryzinae</taxon>
        <taxon>Oryza</taxon>
        <taxon>Oryza sativa</taxon>
    </lineage>
</organism>
<gene>
    <name evidence="6" type="ORF">OsJ_28038</name>
</gene>
<name>A3BV44_ORYSJ</name>
<reference evidence="6" key="1">
    <citation type="journal article" date="2005" name="PLoS Biol.">
        <title>The genomes of Oryza sativa: a history of duplications.</title>
        <authorList>
            <person name="Yu J."/>
            <person name="Wang J."/>
            <person name="Lin W."/>
            <person name="Li S."/>
            <person name="Li H."/>
            <person name="Zhou J."/>
            <person name="Ni P."/>
            <person name="Dong W."/>
            <person name="Hu S."/>
            <person name="Zeng C."/>
            <person name="Zhang J."/>
            <person name="Zhang Y."/>
            <person name="Li R."/>
            <person name="Xu Z."/>
            <person name="Li S."/>
            <person name="Li X."/>
            <person name="Zheng H."/>
            <person name="Cong L."/>
            <person name="Lin L."/>
            <person name="Yin J."/>
            <person name="Geng J."/>
            <person name="Li G."/>
            <person name="Shi J."/>
            <person name="Liu J."/>
            <person name="Lv H."/>
            <person name="Li J."/>
            <person name="Wang J."/>
            <person name="Deng Y."/>
            <person name="Ran L."/>
            <person name="Shi X."/>
            <person name="Wang X."/>
            <person name="Wu Q."/>
            <person name="Li C."/>
            <person name="Ren X."/>
            <person name="Wang J."/>
            <person name="Wang X."/>
            <person name="Li D."/>
            <person name="Liu D."/>
            <person name="Zhang X."/>
            <person name="Ji Z."/>
            <person name="Zhao W."/>
            <person name="Sun Y."/>
            <person name="Zhang Z."/>
            <person name="Bao J."/>
            <person name="Han Y."/>
            <person name="Dong L."/>
            <person name="Ji J."/>
            <person name="Chen P."/>
            <person name="Wu S."/>
            <person name="Liu J."/>
            <person name="Xiao Y."/>
            <person name="Bu D."/>
            <person name="Tan J."/>
            <person name="Yang L."/>
            <person name="Ye C."/>
            <person name="Zhang J."/>
            <person name="Xu J."/>
            <person name="Zhou Y."/>
            <person name="Yu Y."/>
            <person name="Zhang B."/>
            <person name="Zhuang S."/>
            <person name="Wei H."/>
            <person name="Liu B."/>
            <person name="Lei M."/>
            <person name="Yu H."/>
            <person name="Li Y."/>
            <person name="Xu H."/>
            <person name="Wei S."/>
            <person name="He X."/>
            <person name="Fang L."/>
            <person name="Zhang Z."/>
            <person name="Zhang Y."/>
            <person name="Huang X."/>
            <person name="Su Z."/>
            <person name="Tong W."/>
            <person name="Li J."/>
            <person name="Tong Z."/>
            <person name="Li S."/>
            <person name="Ye J."/>
            <person name="Wang L."/>
            <person name="Fang L."/>
            <person name="Lei T."/>
            <person name="Chen C."/>
            <person name="Chen H."/>
            <person name="Xu Z."/>
            <person name="Li H."/>
            <person name="Huang H."/>
            <person name="Zhang F."/>
            <person name="Xu H."/>
            <person name="Li N."/>
            <person name="Zhao C."/>
            <person name="Li S."/>
            <person name="Dong L."/>
            <person name="Huang Y."/>
            <person name="Li L."/>
            <person name="Xi Y."/>
            <person name="Qi Q."/>
            <person name="Li W."/>
            <person name="Zhang B."/>
            <person name="Hu W."/>
            <person name="Zhang Y."/>
            <person name="Tian X."/>
            <person name="Jiao Y."/>
            <person name="Liang X."/>
            <person name="Jin J."/>
            <person name="Gao L."/>
            <person name="Zheng W."/>
            <person name="Hao B."/>
            <person name="Liu S."/>
            <person name="Wang W."/>
            <person name="Yuan L."/>
            <person name="Cao M."/>
            <person name="McDermott J."/>
            <person name="Samudrala R."/>
            <person name="Wang J."/>
            <person name="Wong G.K."/>
            <person name="Yang H."/>
        </authorList>
    </citation>
    <scope>NUCLEOTIDE SEQUENCE [LARGE SCALE GENOMIC DNA]</scope>
</reference>
<evidence type="ECO:0000256" key="4">
    <source>
        <dbReference type="SAM" id="MobiDB-lite"/>
    </source>
</evidence>
<dbReference type="EMBL" id="CM000145">
    <property type="protein sequence ID" value="EAZ43433.1"/>
    <property type="molecule type" value="Genomic_DNA"/>
</dbReference>
<evidence type="ECO:0000313" key="6">
    <source>
        <dbReference type="EMBL" id="EAZ43433.1"/>
    </source>
</evidence>
<keyword evidence="1" id="KW-0677">Repeat</keyword>
<evidence type="ECO:0000259" key="5">
    <source>
        <dbReference type="PROSITE" id="PS51371"/>
    </source>
</evidence>
<dbReference type="InterPro" id="IPR046342">
    <property type="entry name" value="CBS_dom_sf"/>
</dbReference>
<dbReference type="InterPro" id="IPR000644">
    <property type="entry name" value="CBS_dom"/>
</dbReference>
<evidence type="ECO:0000256" key="1">
    <source>
        <dbReference type="ARBA" id="ARBA00022737"/>
    </source>
</evidence>
<dbReference type="AlphaFoldDB" id="A3BV44"/>
<dbReference type="PANTHER" id="PTHR13780">
    <property type="entry name" value="AMP-ACTIVATED PROTEIN KINASE, GAMMA REGULATORY SUBUNIT"/>
    <property type="match status" value="1"/>
</dbReference>
<dbReference type="PROSITE" id="PS51371">
    <property type="entry name" value="CBS"/>
    <property type="match status" value="1"/>
</dbReference>
<reference evidence="6" key="2">
    <citation type="submission" date="2008-12" db="EMBL/GenBank/DDBJ databases">
        <title>Improved gene annotation of the rice (Oryza sativa) genomes.</title>
        <authorList>
            <person name="Wang J."/>
            <person name="Li R."/>
            <person name="Fan W."/>
            <person name="Huang Q."/>
            <person name="Zhang J."/>
            <person name="Zhou Y."/>
            <person name="Hu Y."/>
            <person name="Zi S."/>
            <person name="Li J."/>
            <person name="Ni P."/>
            <person name="Zheng H."/>
            <person name="Zhang Y."/>
            <person name="Zhao M."/>
            <person name="Hao Q."/>
            <person name="McDermott J."/>
            <person name="Samudrala R."/>
            <person name="Kristiansen K."/>
            <person name="Wong G.K.-S."/>
        </authorList>
    </citation>
    <scope>NUCLEOTIDE SEQUENCE</scope>
</reference>
<sequence>MAHIVFLRASAADLTAGKPPLAGVPASAPLSAAAAAIPASSEAALAVWRVDGASHHHHHRAPTAGGPPSSACSAPSTSSPSSPTQPGGAAAAFMTPAGDVVPHEHALVRQVQPDTRLIEIVELMKQGARRVLVGKNIKEGCAINKQPFAPFYKAVLKITGTPRRNPSPSPSPATRSPSTTLGRDRYCCLTREDIVRFLINCLGALAPIPMQSIASLGAISRAYSHVEDSSPAIGAAWELPSDPRAVAVVRTGHDGSRVILGEISGHKLWKKDYAAAAEAMATMSAMDFATGVDESGPSPTATAAAAAGNVGGGGARARMGSVEEEIAPVPRLTRFSSRKIGFSASLANMIMVSHRKNRVLTCKATSSLAAVMAQMLSHRATHLWVVEDGDADKGAVLVGMIGYMEILRAVTRGVVVPPA</sequence>
<proteinExistence type="predicted"/>
<evidence type="ECO:0000256" key="2">
    <source>
        <dbReference type="ARBA" id="ARBA00023122"/>
    </source>
</evidence>